<evidence type="ECO:0000256" key="8">
    <source>
        <dbReference type="RuleBase" id="RU004447"/>
    </source>
</evidence>
<protein>
    <submittedName>
        <fullName evidence="12">Protease3</fullName>
    </submittedName>
</protein>
<dbReference type="Proteomes" id="UP000255283">
    <property type="component" value="Unassembled WGS sequence"/>
</dbReference>
<evidence type="ECO:0000313" key="12">
    <source>
        <dbReference type="EMBL" id="SUB79781.1"/>
    </source>
</evidence>
<dbReference type="GO" id="GO:0004222">
    <property type="term" value="F:metalloendopeptidase activity"/>
    <property type="evidence" value="ECO:0007669"/>
    <property type="project" value="InterPro"/>
</dbReference>
<evidence type="ECO:0000256" key="6">
    <source>
        <dbReference type="ARBA" id="ARBA00022833"/>
    </source>
</evidence>
<gene>
    <name evidence="12" type="primary">yhjJ</name>
    <name evidence="12" type="ORF">NCTC13063_01052</name>
</gene>
<evidence type="ECO:0000256" key="5">
    <source>
        <dbReference type="ARBA" id="ARBA00022801"/>
    </source>
</evidence>
<feature type="chain" id="PRO_5043047974" evidence="9">
    <location>
        <begin position="22"/>
        <end position="941"/>
    </location>
</feature>
<reference evidence="12 13" key="1">
    <citation type="submission" date="2018-06" db="EMBL/GenBank/DDBJ databases">
        <authorList>
            <consortium name="Pathogen Informatics"/>
            <person name="Doyle S."/>
        </authorList>
    </citation>
    <scope>NUCLEOTIDE SEQUENCE [LARGE SCALE GENOMIC DNA]</scope>
    <source>
        <strain evidence="12 13">NCTC13063</strain>
    </source>
</reference>
<dbReference type="PANTHER" id="PTHR43690">
    <property type="entry name" value="NARDILYSIN"/>
    <property type="match status" value="1"/>
</dbReference>
<comment type="caution">
    <text evidence="12">The sequence shown here is derived from an EMBL/GenBank/DDBJ whole genome shotgun (WGS) entry which is preliminary data.</text>
</comment>
<dbReference type="InterPro" id="IPR001431">
    <property type="entry name" value="Pept_M16_Zn_BS"/>
</dbReference>
<feature type="domain" description="Peptidase M16 C-terminal" evidence="11">
    <location>
        <begin position="693"/>
        <end position="872"/>
    </location>
</feature>
<comment type="cofactor">
    <cofactor evidence="1">
        <name>Zn(2+)</name>
        <dbReference type="ChEBI" id="CHEBI:29105"/>
    </cofactor>
</comment>
<dbReference type="RefSeq" id="WP_115153464.1">
    <property type="nucleotide sequence ID" value="NZ_UGTJ01000001.1"/>
</dbReference>
<evidence type="ECO:0000256" key="9">
    <source>
        <dbReference type="SAM" id="SignalP"/>
    </source>
</evidence>
<dbReference type="PANTHER" id="PTHR43690:SF34">
    <property type="entry name" value="ZINC PROTEASE PQQL-LIKE"/>
    <property type="match status" value="1"/>
</dbReference>
<organism evidence="12 13">
    <name type="scientific">Segatella buccae</name>
    <dbReference type="NCBI Taxonomy" id="28126"/>
    <lineage>
        <taxon>Bacteria</taxon>
        <taxon>Pseudomonadati</taxon>
        <taxon>Bacteroidota</taxon>
        <taxon>Bacteroidia</taxon>
        <taxon>Bacteroidales</taxon>
        <taxon>Prevotellaceae</taxon>
        <taxon>Segatella</taxon>
    </lineage>
</organism>
<keyword evidence="9" id="KW-0732">Signal</keyword>
<dbReference type="InterPro" id="IPR011765">
    <property type="entry name" value="Pept_M16_N"/>
</dbReference>
<dbReference type="InterPro" id="IPR050626">
    <property type="entry name" value="Peptidase_M16"/>
</dbReference>
<dbReference type="AlphaFoldDB" id="A0AAQ1UKM4"/>
<dbReference type="Gene3D" id="3.30.830.10">
    <property type="entry name" value="Metalloenzyme, LuxS/M16 peptidase-like"/>
    <property type="match status" value="4"/>
</dbReference>
<keyword evidence="4" id="KW-0479">Metal-binding</keyword>
<evidence type="ECO:0000256" key="4">
    <source>
        <dbReference type="ARBA" id="ARBA00022723"/>
    </source>
</evidence>
<dbReference type="Pfam" id="PF00675">
    <property type="entry name" value="Peptidase_M16"/>
    <property type="match status" value="1"/>
</dbReference>
<name>A0AAQ1UKM4_9BACT</name>
<comment type="similarity">
    <text evidence="2 8">Belongs to the peptidase M16 family.</text>
</comment>
<feature type="domain" description="Peptidase M16 C-terminal" evidence="11">
    <location>
        <begin position="207"/>
        <end position="393"/>
    </location>
</feature>
<dbReference type="InterPro" id="IPR011249">
    <property type="entry name" value="Metalloenz_LuxS/M16"/>
</dbReference>
<dbReference type="GO" id="GO:0046872">
    <property type="term" value="F:metal ion binding"/>
    <property type="evidence" value="ECO:0007669"/>
    <property type="project" value="UniProtKB-KW"/>
</dbReference>
<keyword evidence="3 12" id="KW-0645">Protease</keyword>
<dbReference type="PROSITE" id="PS00143">
    <property type="entry name" value="INSULINASE"/>
    <property type="match status" value="1"/>
</dbReference>
<dbReference type="GO" id="GO:0006508">
    <property type="term" value="P:proteolysis"/>
    <property type="evidence" value="ECO:0007669"/>
    <property type="project" value="UniProtKB-KW"/>
</dbReference>
<evidence type="ECO:0000256" key="3">
    <source>
        <dbReference type="ARBA" id="ARBA00022670"/>
    </source>
</evidence>
<accession>A0AAQ1UKM4</accession>
<evidence type="ECO:0000259" key="10">
    <source>
        <dbReference type="Pfam" id="PF00675"/>
    </source>
</evidence>
<dbReference type="EMBL" id="UGTJ01000001">
    <property type="protein sequence ID" value="SUB79781.1"/>
    <property type="molecule type" value="Genomic_DNA"/>
</dbReference>
<evidence type="ECO:0000256" key="7">
    <source>
        <dbReference type="ARBA" id="ARBA00023049"/>
    </source>
</evidence>
<dbReference type="SUPFAM" id="SSF63411">
    <property type="entry name" value="LuxS/MPP-like metallohydrolase"/>
    <property type="match status" value="4"/>
</dbReference>
<keyword evidence="7" id="KW-0482">Metalloprotease</keyword>
<evidence type="ECO:0000256" key="2">
    <source>
        <dbReference type="ARBA" id="ARBA00007261"/>
    </source>
</evidence>
<evidence type="ECO:0000256" key="1">
    <source>
        <dbReference type="ARBA" id="ARBA00001947"/>
    </source>
</evidence>
<evidence type="ECO:0000313" key="13">
    <source>
        <dbReference type="Proteomes" id="UP000255283"/>
    </source>
</evidence>
<evidence type="ECO:0000259" key="11">
    <source>
        <dbReference type="Pfam" id="PF05193"/>
    </source>
</evidence>
<proteinExistence type="inferred from homology"/>
<feature type="signal peptide" evidence="9">
    <location>
        <begin position="1"/>
        <end position="21"/>
    </location>
</feature>
<feature type="domain" description="Peptidase M16 N-terminal" evidence="10">
    <location>
        <begin position="53"/>
        <end position="183"/>
    </location>
</feature>
<keyword evidence="5" id="KW-0378">Hydrolase</keyword>
<sequence length="941" mass="105225">MKIQKLFVAALLLLNAAQAAAQFQMPPIPVDKNVRVGKLDNGLVYYIRHNEFPANTANFYIAQRVGSINENDDQRGLAHFLEHMAFNGSEHFPGNGIIDFTRTLGVEFGSNLNAYTSIDQTVYRICDVPTYRQSALDSCLLVLKDWSGGLTLDAKEIDKERGVVHQEWQMGADAGQRFYEKHLPDLFPGSKYGNRLPIGLMSIVDNFKPQVLRDYYKKWYRPDNQAIIVVGNVDVDHVEAEIKKLWNGVKVPANAAKVVAEPVPDNKEAIYVYYPDKEQKYSLISLMMKTDPTPDSAKVGLDYLANLYVIDVIDMMLTNRLNEYANQPDCPYAYAATNYGEYLGISKTKDCFMGVVVPKEGKDLEALATLERELLRARRHGFTATEYARAKEEYLSRIEKRFTNKDKTKNEVYYQSYVGNYLGNEPMPSIEDEYQIMNQLVPNIPLEAVNEAAKELITESDSNLVITAQVQEKEGKTYNTVADLKSTIAKVRAEQIAAYVDNVKNEPLISQLPKKGKITKETEDKKLGFKKLILSNGAKVILKKTDFKDDEIVMSAKAKGGKDLYGAADYTNLKAFDFVINSCGLGNFSSTELQKALAGKQASAGLSLGLYHKGADASSTPKDIETMMQLVYLNFTALAKDEKALSSTMQQLELMLKNKNLQPEAVFSDSLQNARYAHNPFFAPLEMADLKNINADRVLQMAKEMTADAGQYTFTFAGNFDEATLRPLIEQYIASLPAKKTKVADKEVLTLAKGDVKCHFSRKMETPKSILYAIWSSDKLPLTLENNMLADAAGQILSMKYLRTIREEASAAYSVGANGYSQRTVDNQAYYSLLAGCPMDPAKAQQAYDLMMKGMAEAENAVDAADLQKVKEFMLKQADDDAKKNGHWLSIIEDYDEYGLDFHTDYKKVVSALTPEKVAAFIKNVVIKSGNKLEVMMSPEK</sequence>
<dbReference type="InterPro" id="IPR007863">
    <property type="entry name" value="Peptidase_M16_C"/>
</dbReference>
<keyword evidence="6" id="KW-0862">Zinc</keyword>
<dbReference type="Pfam" id="PF05193">
    <property type="entry name" value="Peptidase_M16_C"/>
    <property type="match status" value="2"/>
</dbReference>